<dbReference type="InterPro" id="IPR029248">
    <property type="entry name" value="TMEM107"/>
</dbReference>
<sequence>MAVYAKLVFPFRALSFFSLYLVLNTILYGRENVIKNFIINKHLATPLSAPSLPPRLIETMRQNIIDFPEYNPIKNDIMGWIITADVFLVFLFICMILGFLTNKPHINFVIGTLHFIAVILSTHMIVKHQSFDFMICAVAFGTILPAIIEIYNLISILCFKNDFYLQSK</sequence>
<keyword evidence="3" id="KW-1185">Reference proteome</keyword>
<feature type="transmembrane region" description="Helical" evidence="1">
    <location>
        <begin position="7"/>
        <end position="27"/>
    </location>
</feature>
<evidence type="ECO:0000313" key="3">
    <source>
        <dbReference type="Proteomes" id="UP000179807"/>
    </source>
</evidence>
<evidence type="ECO:0000256" key="1">
    <source>
        <dbReference type="SAM" id="Phobius"/>
    </source>
</evidence>
<evidence type="ECO:0000313" key="2">
    <source>
        <dbReference type="EMBL" id="OHS93409.1"/>
    </source>
</evidence>
<dbReference type="RefSeq" id="XP_068346546.1">
    <property type="nucleotide sequence ID" value="XM_068496257.1"/>
</dbReference>
<comment type="caution">
    <text evidence="2">The sequence shown here is derived from an EMBL/GenBank/DDBJ whole genome shotgun (WGS) entry which is preliminary data.</text>
</comment>
<proteinExistence type="predicted"/>
<keyword evidence="1" id="KW-1133">Transmembrane helix</keyword>
<protein>
    <submittedName>
        <fullName evidence="2">Uncharacterized protein</fullName>
    </submittedName>
</protein>
<dbReference type="AlphaFoldDB" id="A0A1J4J3T8"/>
<organism evidence="2 3">
    <name type="scientific">Tritrichomonas foetus</name>
    <dbReference type="NCBI Taxonomy" id="1144522"/>
    <lineage>
        <taxon>Eukaryota</taxon>
        <taxon>Metamonada</taxon>
        <taxon>Parabasalia</taxon>
        <taxon>Tritrichomonadida</taxon>
        <taxon>Tritrichomonadidae</taxon>
        <taxon>Tritrichomonas</taxon>
    </lineage>
</organism>
<dbReference type="Pfam" id="PF14995">
    <property type="entry name" value="TMEM107"/>
    <property type="match status" value="1"/>
</dbReference>
<keyword evidence="1" id="KW-0812">Transmembrane</keyword>
<gene>
    <name evidence="2" type="ORF">TRFO_11827</name>
</gene>
<feature type="transmembrane region" description="Helical" evidence="1">
    <location>
        <begin position="77"/>
        <end position="99"/>
    </location>
</feature>
<dbReference type="VEuPathDB" id="TrichDB:TRFO_11827"/>
<dbReference type="EMBL" id="MLAK01001404">
    <property type="protein sequence ID" value="OHS93409.1"/>
    <property type="molecule type" value="Genomic_DNA"/>
</dbReference>
<name>A0A1J4J3T8_9EUKA</name>
<accession>A0A1J4J3T8</accession>
<reference evidence="2" key="1">
    <citation type="submission" date="2016-10" db="EMBL/GenBank/DDBJ databases">
        <authorList>
            <person name="Benchimol M."/>
            <person name="Almeida L.G."/>
            <person name="Vasconcelos A.T."/>
            <person name="Perreira-Neves A."/>
            <person name="Rosa I.A."/>
            <person name="Tasca T."/>
            <person name="Bogo M.R."/>
            <person name="de Souza W."/>
        </authorList>
    </citation>
    <scope>NUCLEOTIDE SEQUENCE [LARGE SCALE GENOMIC DNA]</scope>
    <source>
        <strain evidence="2">K</strain>
    </source>
</reference>
<dbReference type="GeneID" id="94830961"/>
<keyword evidence="1" id="KW-0472">Membrane</keyword>
<feature type="transmembrane region" description="Helical" evidence="1">
    <location>
        <begin position="132"/>
        <end position="159"/>
    </location>
</feature>
<feature type="transmembrane region" description="Helical" evidence="1">
    <location>
        <begin position="106"/>
        <end position="126"/>
    </location>
</feature>
<dbReference type="OrthoDB" id="10571695at2759"/>
<dbReference type="Proteomes" id="UP000179807">
    <property type="component" value="Unassembled WGS sequence"/>
</dbReference>